<reference evidence="4" key="1">
    <citation type="submission" date="2016-10" db="EMBL/GenBank/DDBJ databases">
        <authorList>
            <person name="Varghese N."/>
            <person name="Submissions S."/>
        </authorList>
    </citation>
    <scope>NUCLEOTIDE SEQUENCE [LARGE SCALE GENOMIC DNA]</scope>
    <source>
        <strain evidence="4">DSM 21368</strain>
    </source>
</reference>
<keyword evidence="4" id="KW-1185">Reference proteome</keyword>
<dbReference type="Gene3D" id="3.30.70.100">
    <property type="match status" value="1"/>
</dbReference>
<organism evidence="3 4">
    <name type="scientific">Ruania alba</name>
    <dbReference type="NCBI Taxonomy" id="648782"/>
    <lineage>
        <taxon>Bacteria</taxon>
        <taxon>Bacillati</taxon>
        <taxon>Actinomycetota</taxon>
        <taxon>Actinomycetes</taxon>
        <taxon>Micrococcales</taxon>
        <taxon>Ruaniaceae</taxon>
        <taxon>Ruania</taxon>
    </lineage>
</organism>
<dbReference type="InterPro" id="IPR017969">
    <property type="entry name" value="Heavy-metal-associated_CS"/>
</dbReference>
<dbReference type="AlphaFoldDB" id="A0A1H5HMQ5"/>
<dbReference type="InterPro" id="IPR000428">
    <property type="entry name" value="Cu-bd"/>
</dbReference>
<name>A0A1H5HMQ5_9MICO</name>
<keyword evidence="1" id="KW-0479">Metal-binding</keyword>
<dbReference type="Proteomes" id="UP000199220">
    <property type="component" value="Unassembled WGS sequence"/>
</dbReference>
<evidence type="ECO:0000313" key="4">
    <source>
        <dbReference type="Proteomes" id="UP000199220"/>
    </source>
</evidence>
<evidence type="ECO:0000259" key="2">
    <source>
        <dbReference type="PROSITE" id="PS50846"/>
    </source>
</evidence>
<dbReference type="InterPro" id="IPR036163">
    <property type="entry name" value="HMA_dom_sf"/>
</dbReference>
<sequence length="69" mass="7220">MTTATYEVKGMTCTHCVGSVTAEVETVEGIRVLNVDVDAGRLEVESSAEVDDAAVLAAVEEAGYEASRL</sequence>
<dbReference type="STRING" id="648782.SAMN04488554_2011"/>
<protein>
    <submittedName>
        <fullName evidence="3">Copper chaperone CopZ</fullName>
    </submittedName>
</protein>
<dbReference type="CDD" id="cd00371">
    <property type="entry name" value="HMA"/>
    <property type="match status" value="1"/>
</dbReference>
<gene>
    <name evidence="3" type="ORF">SAMN04488554_2011</name>
</gene>
<dbReference type="PROSITE" id="PS01047">
    <property type="entry name" value="HMA_1"/>
    <property type="match status" value="1"/>
</dbReference>
<dbReference type="EMBL" id="FNTX01000001">
    <property type="protein sequence ID" value="SEE29296.1"/>
    <property type="molecule type" value="Genomic_DNA"/>
</dbReference>
<dbReference type="InterPro" id="IPR006121">
    <property type="entry name" value="HMA_dom"/>
</dbReference>
<dbReference type="PROSITE" id="PS50846">
    <property type="entry name" value="HMA_2"/>
    <property type="match status" value="1"/>
</dbReference>
<feature type="domain" description="HMA" evidence="2">
    <location>
        <begin position="2"/>
        <end position="67"/>
    </location>
</feature>
<proteinExistence type="predicted"/>
<dbReference type="SUPFAM" id="SSF55008">
    <property type="entry name" value="HMA, heavy metal-associated domain"/>
    <property type="match status" value="1"/>
</dbReference>
<dbReference type="RefSeq" id="WP_089772778.1">
    <property type="nucleotide sequence ID" value="NZ_FNTX01000001.1"/>
</dbReference>
<dbReference type="GO" id="GO:0006825">
    <property type="term" value="P:copper ion transport"/>
    <property type="evidence" value="ECO:0007669"/>
    <property type="project" value="InterPro"/>
</dbReference>
<evidence type="ECO:0000256" key="1">
    <source>
        <dbReference type="ARBA" id="ARBA00022723"/>
    </source>
</evidence>
<dbReference type="Pfam" id="PF00403">
    <property type="entry name" value="HMA"/>
    <property type="match status" value="1"/>
</dbReference>
<dbReference type="GO" id="GO:0005507">
    <property type="term" value="F:copper ion binding"/>
    <property type="evidence" value="ECO:0007669"/>
    <property type="project" value="InterPro"/>
</dbReference>
<accession>A0A1H5HMQ5</accession>
<dbReference type="PRINTS" id="PR00944">
    <property type="entry name" value="CUEXPORT"/>
</dbReference>
<dbReference type="OrthoDB" id="9813965at2"/>
<evidence type="ECO:0000313" key="3">
    <source>
        <dbReference type="EMBL" id="SEE29296.1"/>
    </source>
</evidence>